<dbReference type="Proteomes" id="UP000254545">
    <property type="component" value="Unassembled WGS sequence"/>
</dbReference>
<dbReference type="GO" id="GO:0004357">
    <property type="term" value="F:glutamate-cysteine ligase activity"/>
    <property type="evidence" value="ECO:0007669"/>
    <property type="project" value="UniProtKB-EC"/>
</dbReference>
<gene>
    <name evidence="1" type="primary">gshA_1</name>
    <name evidence="1" type="ORF">NCTC9177_06672</name>
</gene>
<keyword evidence="1" id="KW-0436">Ligase</keyword>
<sequence length="154" mass="17209">MSSDELLCTRTNWNRVILEGRKPGLTLGIGCESAQFPLAQVGKDLFRDLRRVAQTLDSIHGGQAYQQVCDELLACFDDPELTFSARILRSMIEEGIGGTGRALADRYRTQLREEPLEILSEADFIAEREASVARQKKVEAEDSEPFEALLARHA</sequence>
<protein>
    <submittedName>
        <fullName evidence="1">Glutamate--cysteine ligase</fullName>
        <ecNumber evidence="1">6.3.2.2</ecNumber>
    </submittedName>
</protein>
<dbReference type="GO" id="GO:0046872">
    <property type="term" value="F:metal ion binding"/>
    <property type="evidence" value="ECO:0007669"/>
    <property type="project" value="TreeGrafter"/>
</dbReference>
<proteinExistence type="predicted"/>
<dbReference type="EMBL" id="UGKR01000003">
    <property type="protein sequence ID" value="STS92719.1"/>
    <property type="molecule type" value="Genomic_DNA"/>
</dbReference>
<name>A0A7H4MQW9_KLEVA</name>
<evidence type="ECO:0000313" key="2">
    <source>
        <dbReference type="Proteomes" id="UP000254545"/>
    </source>
</evidence>
<accession>A0A7H4MQW9</accession>
<dbReference type="EC" id="6.3.2.2" evidence="1"/>
<reference evidence="1 2" key="1">
    <citation type="submission" date="2018-06" db="EMBL/GenBank/DDBJ databases">
        <authorList>
            <consortium name="Pathogen Informatics"/>
            <person name="Doyle S."/>
        </authorList>
    </citation>
    <scope>NUCLEOTIDE SEQUENCE [LARGE SCALE GENOMIC DNA]</scope>
    <source>
        <strain evidence="1 2">NCTC9177</strain>
    </source>
</reference>
<organism evidence="1 2">
    <name type="scientific">Klebsiella variicola</name>
    <dbReference type="NCBI Taxonomy" id="244366"/>
    <lineage>
        <taxon>Bacteria</taxon>
        <taxon>Pseudomonadati</taxon>
        <taxon>Pseudomonadota</taxon>
        <taxon>Gammaproteobacteria</taxon>
        <taxon>Enterobacterales</taxon>
        <taxon>Enterobacteriaceae</taxon>
        <taxon>Klebsiella/Raoultella group</taxon>
        <taxon>Klebsiella</taxon>
        <taxon>Klebsiella pneumoniae complex</taxon>
    </lineage>
</organism>
<dbReference type="Gene3D" id="3.30.590.20">
    <property type="match status" value="1"/>
</dbReference>
<dbReference type="PANTHER" id="PTHR38761:SF1">
    <property type="entry name" value="GLUTAMATE--CYSTEINE LIGASE"/>
    <property type="match status" value="1"/>
</dbReference>
<dbReference type="PANTHER" id="PTHR38761">
    <property type="entry name" value="GLUTAMATE--CYSTEINE LIGASE"/>
    <property type="match status" value="1"/>
</dbReference>
<dbReference type="AlphaFoldDB" id="A0A7H4MQW9"/>
<dbReference type="GO" id="GO:0005829">
    <property type="term" value="C:cytosol"/>
    <property type="evidence" value="ECO:0007669"/>
    <property type="project" value="TreeGrafter"/>
</dbReference>
<dbReference type="InterPro" id="IPR014746">
    <property type="entry name" value="Gln_synth/guanido_kin_cat_dom"/>
</dbReference>
<dbReference type="SUPFAM" id="SSF55931">
    <property type="entry name" value="Glutamine synthetase/guanido kinase"/>
    <property type="match status" value="1"/>
</dbReference>
<dbReference type="InterPro" id="IPR006334">
    <property type="entry name" value="Glut_cys_ligase"/>
</dbReference>
<comment type="caution">
    <text evidence="1">The sequence shown here is derived from an EMBL/GenBank/DDBJ whole genome shotgun (WGS) entry which is preliminary data.</text>
</comment>
<dbReference type="GO" id="GO:0006750">
    <property type="term" value="P:glutathione biosynthetic process"/>
    <property type="evidence" value="ECO:0007669"/>
    <property type="project" value="InterPro"/>
</dbReference>
<evidence type="ECO:0000313" key="1">
    <source>
        <dbReference type="EMBL" id="STS92719.1"/>
    </source>
</evidence>